<feature type="domain" description="Ig-like" evidence="10">
    <location>
        <begin position="9"/>
        <end position="106"/>
    </location>
</feature>
<dbReference type="PANTHER" id="PTHR12231:SF265">
    <property type="entry name" value="DPR-INTERACTING PROTEIN LAMBDA"/>
    <property type="match status" value="1"/>
</dbReference>
<dbReference type="AlphaFoldDB" id="A0A6L2PZ15"/>
<name>A0A6L2PZ15_COPFO</name>
<evidence type="ECO:0000256" key="1">
    <source>
        <dbReference type="ARBA" id="ARBA00004236"/>
    </source>
</evidence>
<evidence type="ECO:0000256" key="8">
    <source>
        <dbReference type="ARBA" id="ARBA00023319"/>
    </source>
</evidence>
<dbReference type="GO" id="GO:0005886">
    <property type="term" value="C:plasma membrane"/>
    <property type="evidence" value="ECO:0007669"/>
    <property type="project" value="UniProtKB-SubCell"/>
</dbReference>
<evidence type="ECO:0000256" key="3">
    <source>
        <dbReference type="ARBA" id="ARBA00022729"/>
    </source>
</evidence>
<feature type="compositionally biased region" description="Basic residues" evidence="9">
    <location>
        <begin position="325"/>
        <end position="347"/>
    </location>
</feature>
<dbReference type="PROSITE" id="PS50835">
    <property type="entry name" value="IG_LIKE"/>
    <property type="match status" value="3"/>
</dbReference>
<comment type="caution">
    <text evidence="11">The sequence shown here is derived from an EMBL/GenBank/DDBJ whole genome shotgun (WGS) entry which is preliminary data.</text>
</comment>
<dbReference type="InterPro" id="IPR013098">
    <property type="entry name" value="Ig_I-set"/>
</dbReference>
<dbReference type="InParanoid" id="A0A6L2PZ15"/>
<dbReference type="InterPro" id="IPR051170">
    <property type="entry name" value="Neural/epithelial_adhesion"/>
</dbReference>
<dbReference type="Pfam" id="PF07679">
    <property type="entry name" value="I-set"/>
    <property type="match status" value="2"/>
</dbReference>
<gene>
    <name evidence="11" type="ORF">Cfor_07818</name>
</gene>
<keyword evidence="12" id="KW-1185">Reference proteome</keyword>
<feature type="region of interest" description="Disordered" evidence="9">
    <location>
        <begin position="316"/>
        <end position="392"/>
    </location>
</feature>
<dbReference type="InterPro" id="IPR007110">
    <property type="entry name" value="Ig-like_dom"/>
</dbReference>
<dbReference type="SMART" id="SM00409">
    <property type="entry name" value="IG"/>
    <property type="match status" value="3"/>
</dbReference>
<feature type="domain" description="Ig-like" evidence="10">
    <location>
        <begin position="111"/>
        <end position="201"/>
    </location>
</feature>
<dbReference type="SUPFAM" id="SSF48726">
    <property type="entry name" value="Immunoglobulin"/>
    <property type="match status" value="3"/>
</dbReference>
<dbReference type="GO" id="GO:0043005">
    <property type="term" value="C:neuron projection"/>
    <property type="evidence" value="ECO:0007669"/>
    <property type="project" value="TreeGrafter"/>
</dbReference>
<accession>A0A6L2PZ15</accession>
<reference evidence="12" key="1">
    <citation type="submission" date="2020-01" db="EMBL/GenBank/DDBJ databases">
        <title>Draft genome sequence of the Termite Coptotermes fromosanus.</title>
        <authorList>
            <person name="Itakura S."/>
            <person name="Yosikawa Y."/>
            <person name="Umezawa K."/>
        </authorList>
    </citation>
    <scope>NUCLEOTIDE SEQUENCE [LARGE SCALE GENOMIC DNA]</scope>
</reference>
<feature type="compositionally biased region" description="Polar residues" evidence="9">
    <location>
        <begin position="367"/>
        <end position="384"/>
    </location>
</feature>
<dbReference type="InterPro" id="IPR003006">
    <property type="entry name" value="Ig/MHC_CS"/>
</dbReference>
<dbReference type="Proteomes" id="UP000502823">
    <property type="component" value="Unassembled WGS sequence"/>
</dbReference>
<evidence type="ECO:0000256" key="2">
    <source>
        <dbReference type="ARBA" id="ARBA00022475"/>
    </source>
</evidence>
<dbReference type="InterPro" id="IPR003598">
    <property type="entry name" value="Ig_sub2"/>
</dbReference>
<evidence type="ECO:0000256" key="9">
    <source>
        <dbReference type="SAM" id="MobiDB-lite"/>
    </source>
</evidence>
<dbReference type="InterPro" id="IPR013783">
    <property type="entry name" value="Ig-like_fold"/>
</dbReference>
<dbReference type="InterPro" id="IPR003599">
    <property type="entry name" value="Ig_sub"/>
</dbReference>
<feature type="domain" description="Ig-like" evidence="10">
    <location>
        <begin position="212"/>
        <end position="306"/>
    </location>
</feature>
<evidence type="ECO:0000256" key="6">
    <source>
        <dbReference type="ARBA" id="ARBA00023157"/>
    </source>
</evidence>
<evidence type="ECO:0000256" key="7">
    <source>
        <dbReference type="ARBA" id="ARBA00023180"/>
    </source>
</evidence>
<dbReference type="FunFam" id="2.60.40.10:FF:000328">
    <property type="entry name" value="CLUMA_CG000981, isoform A"/>
    <property type="match status" value="1"/>
</dbReference>
<dbReference type="Pfam" id="PF13927">
    <property type="entry name" value="Ig_3"/>
    <property type="match status" value="1"/>
</dbReference>
<protein>
    <recommendedName>
        <fullName evidence="10">Ig-like domain-containing protein</fullName>
    </recommendedName>
</protein>
<dbReference type="Gene3D" id="2.60.40.10">
    <property type="entry name" value="Immunoglobulins"/>
    <property type="match status" value="3"/>
</dbReference>
<evidence type="ECO:0000313" key="11">
    <source>
        <dbReference type="EMBL" id="GFG37786.1"/>
    </source>
</evidence>
<dbReference type="PROSITE" id="PS00290">
    <property type="entry name" value="IG_MHC"/>
    <property type="match status" value="1"/>
</dbReference>
<evidence type="ECO:0000256" key="4">
    <source>
        <dbReference type="ARBA" id="ARBA00022737"/>
    </source>
</evidence>
<evidence type="ECO:0000256" key="5">
    <source>
        <dbReference type="ARBA" id="ARBA00023136"/>
    </source>
</evidence>
<keyword evidence="7" id="KW-0325">Glycoprotein</keyword>
<dbReference type="PANTHER" id="PTHR12231">
    <property type="entry name" value="CTX-RELATED TYPE I TRANSMEMBRANE PROTEIN"/>
    <property type="match status" value="1"/>
</dbReference>
<keyword evidence="2" id="KW-1003">Cell membrane</keyword>
<organism evidence="11 12">
    <name type="scientific">Coptotermes formosanus</name>
    <name type="common">Formosan subterranean termite</name>
    <dbReference type="NCBI Taxonomy" id="36987"/>
    <lineage>
        <taxon>Eukaryota</taxon>
        <taxon>Metazoa</taxon>
        <taxon>Ecdysozoa</taxon>
        <taxon>Arthropoda</taxon>
        <taxon>Hexapoda</taxon>
        <taxon>Insecta</taxon>
        <taxon>Pterygota</taxon>
        <taxon>Neoptera</taxon>
        <taxon>Polyneoptera</taxon>
        <taxon>Dictyoptera</taxon>
        <taxon>Blattodea</taxon>
        <taxon>Blattoidea</taxon>
        <taxon>Termitoidae</taxon>
        <taxon>Rhinotermitidae</taxon>
        <taxon>Coptotermes</taxon>
    </lineage>
</organism>
<dbReference type="EMBL" id="BLKM01000724">
    <property type="protein sequence ID" value="GFG37786.1"/>
    <property type="molecule type" value="Genomic_DNA"/>
</dbReference>
<dbReference type="SMART" id="SM00408">
    <property type="entry name" value="IGc2"/>
    <property type="match status" value="3"/>
</dbReference>
<comment type="subcellular location">
    <subcellularLocation>
        <location evidence="1">Cell membrane</location>
    </subcellularLocation>
</comment>
<dbReference type="FunCoup" id="A0A6L2PZ15">
    <property type="interactions" value="90"/>
</dbReference>
<keyword evidence="4" id="KW-0677">Repeat</keyword>
<keyword evidence="8" id="KW-0393">Immunoglobulin domain</keyword>
<feature type="non-terminal residue" evidence="11">
    <location>
        <position position="1"/>
    </location>
</feature>
<proteinExistence type="predicted"/>
<keyword evidence="6" id="KW-1015">Disulfide bond</keyword>
<evidence type="ECO:0000313" key="12">
    <source>
        <dbReference type="Proteomes" id="UP000502823"/>
    </source>
</evidence>
<sequence length="443" mass="49387">QIAMTEPKPEFLQPLENHTVTQGRDIFFTCVVNHLGPYKVAWIKSDSKAILAIQTHMVAHNPRLSVTHNGHNTWKLHVSNVQINDCGTYMCQINTDPMRSQMGTLDVKVPPDILNDESPDAGIAPENGSVRLKCKATGIPEPTVTWRREDSRNIVLRHDGEREKQSVRLYEGETLFLNGIQRTDMGAYLCIASNGIPPPVSKRFLVQVQFRPLIKVSNQLVAAPVGSNVDIGCDVEASPKAMNSWFRDTGEKLMESAKYEISEVPINDYSLHMYLKILNVQKHDFGGYVCASVNALGKVEGDVRLQELHLAPKTTIIPVSARHDNKSHKKPAPHSKDRKPKRKRPKGLRGGEDEEDASGEDEKDSEPVTTGSWFEPRTVQTIMPSASHPPSWIPHRNDVDNSPAGSPSCDCHIGSARLPLWATAFIVHVALRHLLNIHYVIIF</sequence>
<keyword evidence="3" id="KW-0732">Signal</keyword>
<feature type="compositionally biased region" description="Acidic residues" evidence="9">
    <location>
        <begin position="352"/>
        <end position="364"/>
    </location>
</feature>
<dbReference type="OrthoDB" id="10012075at2759"/>
<keyword evidence="5" id="KW-0472">Membrane</keyword>
<dbReference type="InterPro" id="IPR036179">
    <property type="entry name" value="Ig-like_dom_sf"/>
</dbReference>
<evidence type="ECO:0000259" key="10">
    <source>
        <dbReference type="PROSITE" id="PS50835"/>
    </source>
</evidence>